<accession>A0A1R2ARS0</accession>
<comment type="caution">
    <text evidence="2">The sequence shown here is derived from an EMBL/GenBank/DDBJ whole genome shotgun (WGS) entry which is preliminary data.</text>
</comment>
<organism evidence="2 3">
    <name type="scientific">Stentor coeruleus</name>
    <dbReference type="NCBI Taxonomy" id="5963"/>
    <lineage>
        <taxon>Eukaryota</taxon>
        <taxon>Sar</taxon>
        <taxon>Alveolata</taxon>
        <taxon>Ciliophora</taxon>
        <taxon>Postciliodesmatophora</taxon>
        <taxon>Heterotrichea</taxon>
        <taxon>Heterotrichida</taxon>
        <taxon>Stentoridae</taxon>
        <taxon>Stentor</taxon>
    </lineage>
</organism>
<dbReference type="EMBL" id="MPUH01001561">
    <property type="protein sequence ID" value="OMJ67110.1"/>
    <property type="molecule type" value="Genomic_DNA"/>
</dbReference>
<proteinExistence type="predicted"/>
<feature type="coiled-coil region" evidence="1">
    <location>
        <begin position="2"/>
        <end position="50"/>
    </location>
</feature>
<dbReference type="OrthoDB" id="325237at2759"/>
<dbReference type="Proteomes" id="UP000187209">
    <property type="component" value="Unassembled WGS sequence"/>
</dbReference>
<evidence type="ECO:0000313" key="3">
    <source>
        <dbReference type="Proteomes" id="UP000187209"/>
    </source>
</evidence>
<keyword evidence="1" id="KW-0175">Coiled coil</keyword>
<name>A0A1R2ARS0_9CILI</name>
<sequence length="271" mass="31470">MLSELQDQIREKELNLLQAKKTIKLLESEKIELEAQLKDKDVRITKLTEELLLSQDKTNRSETKDPSDYWKRELVKKNDGLHKLQDLIRSLHFEKNMQIDKDIKNLKTVFAEEKKSVDFKLKMYSELEIENQKKISNLEQENFNLKSQLLSYNYDELLSRISALTSENLDIRHQLEILRKSNNLHDLALLTPDIHQISIQVHQLLIVMQNLKAGKEISLRVLLGNDEKGNISSAKQLVVDVASLKKDLGQIKEIVSDYHAENLGFNICLTQ</sequence>
<evidence type="ECO:0000313" key="2">
    <source>
        <dbReference type="EMBL" id="OMJ67110.1"/>
    </source>
</evidence>
<evidence type="ECO:0000256" key="1">
    <source>
        <dbReference type="SAM" id="Coils"/>
    </source>
</evidence>
<reference evidence="2 3" key="1">
    <citation type="submission" date="2016-11" db="EMBL/GenBank/DDBJ databases">
        <title>The macronuclear genome of Stentor coeruleus: a giant cell with tiny introns.</title>
        <authorList>
            <person name="Slabodnick M."/>
            <person name="Ruby J.G."/>
            <person name="Reiff S.B."/>
            <person name="Swart E.C."/>
            <person name="Gosai S."/>
            <person name="Prabakaran S."/>
            <person name="Witkowska E."/>
            <person name="Larue G.E."/>
            <person name="Fisher S."/>
            <person name="Freeman R.M."/>
            <person name="Gunawardena J."/>
            <person name="Chu W."/>
            <person name="Stover N.A."/>
            <person name="Gregory B.D."/>
            <person name="Nowacki M."/>
            <person name="Derisi J."/>
            <person name="Roy S.W."/>
            <person name="Marshall W.F."/>
            <person name="Sood P."/>
        </authorList>
    </citation>
    <scope>NUCLEOTIDE SEQUENCE [LARGE SCALE GENOMIC DNA]</scope>
    <source>
        <strain evidence="2">WM001</strain>
    </source>
</reference>
<keyword evidence="3" id="KW-1185">Reference proteome</keyword>
<dbReference type="AlphaFoldDB" id="A0A1R2ARS0"/>
<protein>
    <submittedName>
        <fullName evidence="2">Uncharacterized protein</fullName>
    </submittedName>
</protein>
<gene>
    <name evidence="2" type="ORF">SteCoe_35806</name>
</gene>